<dbReference type="EMBL" id="CM002876">
    <property type="protein sequence ID" value="KFK28301.1"/>
    <property type="molecule type" value="Genomic_DNA"/>
</dbReference>
<dbReference type="Gramene" id="KFK28301">
    <property type="protein sequence ID" value="KFK28301"/>
    <property type="gene ID" value="AALP_AA8G498700"/>
</dbReference>
<dbReference type="Proteomes" id="UP000029120">
    <property type="component" value="Chromosome 8"/>
</dbReference>
<dbReference type="OrthoDB" id="3176171at2759"/>
<sequence>MSNLRTNPMPSAVITPSPEKPFSWYKERDSQPFRGMKLTRSQSCRASVLSSSSSSWFEKDADTPPSWYDKEFVKKAERHLVMSDTKNERLLQDELSRTSMPTTWFERSLSDTETALAALHGVSNEMSSPNESPSRPSDASVFEFQTSSRASISQEKKEETAAQKDKRIIHRSMEEIEQKFLALNTIKSFKDAAMDPIQDYLDTPLNWPEEFKRLQREIIELWHVCNVSMAHRSYFFLLFRGDQKDCLYLEVELRRLKYIRESFTQNSKANDEGHNLTLISSTRALTRERYKLSKLMQRKLSTEERENLFLRWGIGLNTRHRRVQLAHKLWSDYKDMGHVRESASLVGKLHGFVDMNLTSTEMFGINFAFRPPRPKKSSLWKRSVMSLSFL</sequence>
<evidence type="ECO:0000256" key="1">
    <source>
        <dbReference type="ARBA" id="ARBA00022701"/>
    </source>
</evidence>
<reference evidence="5" key="1">
    <citation type="journal article" date="2015" name="Nat. Plants">
        <title>Genome expansion of Arabis alpina linked with retrotransposition and reduced symmetric DNA methylation.</title>
        <authorList>
            <person name="Willing E.M."/>
            <person name="Rawat V."/>
            <person name="Mandakova T."/>
            <person name="Maumus F."/>
            <person name="James G.V."/>
            <person name="Nordstroem K.J."/>
            <person name="Becker C."/>
            <person name="Warthmann N."/>
            <person name="Chica C."/>
            <person name="Szarzynska B."/>
            <person name="Zytnicki M."/>
            <person name="Albani M.C."/>
            <person name="Kiefer C."/>
            <person name="Bergonzi S."/>
            <person name="Castaings L."/>
            <person name="Mateos J.L."/>
            <person name="Berns M.C."/>
            <person name="Bujdoso N."/>
            <person name="Piofczyk T."/>
            <person name="de Lorenzo L."/>
            <person name="Barrero-Sicilia C."/>
            <person name="Mateos I."/>
            <person name="Piednoel M."/>
            <person name="Hagmann J."/>
            <person name="Chen-Min-Tao R."/>
            <person name="Iglesias-Fernandez R."/>
            <person name="Schuster S.C."/>
            <person name="Alonso-Blanco C."/>
            <person name="Roudier F."/>
            <person name="Carbonero P."/>
            <person name="Paz-Ares J."/>
            <person name="Davis S.J."/>
            <person name="Pecinka A."/>
            <person name="Quesneville H."/>
            <person name="Colot V."/>
            <person name="Lysak M.A."/>
            <person name="Weigel D."/>
            <person name="Coupland G."/>
            <person name="Schneeberger K."/>
        </authorList>
    </citation>
    <scope>NUCLEOTIDE SEQUENCE [LARGE SCALE GENOMIC DNA]</scope>
    <source>
        <strain evidence="5">cv. Pajares</strain>
    </source>
</reference>
<evidence type="ECO:0000259" key="3">
    <source>
        <dbReference type="Pfam" id="PF11995"/>
    </source>
</evidence>
<feature type="region of interest" description="Disordered" evidence="2">
    <location>
        <begin position="1"/>
        <end position="24"/>
    </location>
</feature>
<dbReference type="PANTHER" id="PTHR47968:SF55">
    <property type="entry name" value="KINESIN-LIKE PROTEIN KIN-7H"/>
    <property type="match status" value="1"/>
</dbReference>
<dbReference type="GO" id="GO:0005874">
    <property type="term" value="C:microtubule"/>
    <property type="evidence" value="ECO:0007669"/>
    <property type="project" value="UniProtKB-KW"/>
</dbReference>
<evidence type="ECO:0000313" key="4">
    <source>
        <dbReference type="EMBL" id="KFK28301.1"/>
    </source>
</evidence>
<dbReference type="InterPro" id="IPR027640">
    <property type="entry name" value="Kinesin-like_fam"/>
</dbReference>
<dbReference type="Pfam" id="PF11995">
    <property type="entry name" value="DUF3490"/>
    <property type="match status" value="1"/>
</dbReference>
<gene>
    <name evidence="4" type="ordered locus">AALP_Aa8g498700</name>
</gene>
<evidence type="ECO:0000313" key="5">
    <source>
        <dbReference type="Proteomes" id="UP000029120"/>
    </source>
</evidence>
<dbReference type="eggNOG" id="KOG0242">
    <property type="taxonomic scope" value="Eukaryota"/>
</dbReference>
<name>A0A087GEJ9_ARAAL</name>
<accession>A0A087GEJ9</accession>
<protein>
    <recommendedName>
        <fullName evidence="3">NPK1-activating kinesin-like protein C-terminal domain-containing protein</fullName>
    </recommendedName>
</protein>
<dbReference type="GO" id="GO:0003777">
    <property type="term" value="F:microtubule motor activity"/>
    <property type="evidence" value="ECO:0007669"/>
    <property type="project" value="InterPro"/>
</dbReference>
<dbReference type="GO" id="GO:0007018">
    <property type="term" value="P:microtubule-based movement"/>
    <property type="evidence" value="ECO:0007669"/>
    <property type="project" value="InterPro"/>
</dbReference>
<keyword evidence="1" id="KW-0493">Microtubule</keyword>
<dbReference type="PANTHER" id="PTHR47968">
    <property type="entry name" value="CENTROMERE PROTEIN E"/>
    <property type="match status" value="1"/>
</dbReference>
<feature type="domain" description="NPK1-activating kinesin-like protein C-terminal" evidence="3">
    <location>
        <begin position="210"/>
        <end position="369"/>
    </location>
</feature>
<proteinExistence type="predicted"/>
<keyword evidence="5" id="KW-1185">Reference proteome</keyword>
<evidence type="ECO:0000256" key="2">
    <source>
        <dbReference type="SAM" id="MobiDB-lite"/>
    </source>
</evidence>
<dbReference type="AlphaFoldDB" id="A0A087GEJ9"/>
<organism evidence="4 5">
    <name type="scientific">Arabis alpina</name>
    <name type="common">Alpine rock-cress</name>
    <dbReference type="NCBI Taxonomy" id="50452"/>
    <lineage>
        <taxon>Eukaryota</taxon>
        <taxon>Viridiplantae</taxon>
        <taxon>Streptophyta</taxon>
        <taxon>Embryophyta</taxon>
        <taxon>Tracheophyta</taxon>
        <taxon>Spermatophyta</taxon>
        <taxon>Magnoliopsida</taxon>
        <taxon>eudicotyledons</taxon>
        <taxon>Gunneridae</taxon>
        <taxon>Pentapetalae</taxon>
        <taxon>rosids</taxon>
        <taxon>malvids</taxon>
        <taxon>Brassicales</taxon>
        <taxon>Brassicaceae</taxon>
        <taxon>Arabideae</taxon>
        <taxon>Arabis</taxon>
    </lineage>
</organism>
<dbReference type="InterPro" id="IPR021881">
    <property type="entry name" value="NACK_C"/>
</dbReference>